<dbReference type="EMBL" id="JACIBY010000001">
    <property type="protein sequence ID" value="MBB3836931.1"/>
    <property type="molecule type" value="Genomic_DNA"/>
</dbReference>
<reference evidence="6 7" key="1">
    <citation type="submission" date="2020-08" db="EMBL/GenBank/DDBJ databases">
        <title>Genomic Encyclopedia of Type Strains, Phase IV (KMG-IV): sequencing the most valuable type-strain genomes for metagenomic binning, comparative biology and taxonomic classification.</title>
        <authorList>
            <person name="Goeker M."/>
        </authorList>
    </citation>
    <scope>NUCLEOTIDE SEQUENCE [LARGE SCALE GENOMIC DNA]</scope>
    <source>
        <strain evidence="6 7">DSM 17976</strain>
    </source>
</reference>
<dbReference type="InterPro" id="IPR001173">
    <property type="entry name" value="Glyco_trans_2-like"/>
</dbReference>
<evidence type="ECO:0000256" key="2">
    <source>
        <dbReference type="ARBA" id="ARBA00022676"/>
    </source>
</evidence>
<accession>A0A7W5ZGV7</accession>
<dbReference type="SUPFAM" id="SSF53448">
    <property type="entry name" value="Nucleotide-diphospho-sugar transferases"/>
    <property type="match status" value="1"/>
</dbReference>
<keyword evidence="4" id="KW-0472">Membrane</keyword>
<dbReference type="GO" id="GO:0016757">
    <property type="term" value="F:glycosyltransferase activity"/>
    <property type="evidence" value="ECO:0007669"/>
    <property type="project" value="UniProtKB-KW"/>
</dbReference>
<protein>
    <submittedName>
        <fullName evidence="6">Cellulose synthase/poly-beta-1,6-N-acetylglucosamine synthase-like glycosyltransferase</fullName>
    </submittedName>
</protein>
<organism evidence="6 7">
    <name type="scientific">Runella defluvii</name>
    <dbReference type="NCBI Taxonomy" id="370973"/>
    <lineage>
        <taxon>Bacteria</taxon>
        <taxon>Pseudomonadati</taxon>
        <taxon>Bacteroidota</taxon>
        <taxon>Cytophagia</taxon>
        <taxon>Cytophagales</taxon>
        <taxon>Spirosomataceae</taxon>
        <taxon>Runella</taxon>
    </lineage>
</organism>
<sequence length="332" mass="37960">MKKVSILIAARNEATNILECLQSVEALTYPKSHLQVLVGDDASTDETADIVRNFIHNKPHFKLVSITHTLPNLKGKTNVLAQLAHHATGEHLFFTDADIEVPTDWIQEMLRHFKPNVGVVTGITTMQIPPFPHWGLGVFQGMEWLFYLSLMRLFGLFGIPVTAMGNNMATTRQAYDAVGGYEGIPFSITEDYALFRAILEKGFRFEQLFDRRVLTISKPVPTFQELLIQRKRWMYGAMSLPWGQRIGVYLNGLLIPILLVLALFFPKTALFLTFASYVFTTAWLVGSLSWLQLNTLMLGAPFFWFYHLGMNFTMLINFYTTKNTQWKGRNYF</sequence>
<evidence type="ECO:0000313" key="7">
    <source>
        <dbReference type="Proteomes" id="UP000541352"/>
    </source>
</evidence>
<dbReference type="Gene3D" id="3.90.550.10">
    <property type="entry name" value="Spore Coat Polysaccharide Biosynthesis Protein SpsA, Chain A"/>
    <property type="match status" value="1"/>
</dbReference>
<evidence type="ECO:0000256" key="4">
    <source>
        <dbReference type="SAM" id="Phobius"/>
    </source>
</evidence>
<dbReference type="RefSeq" id="WP_183971680.1">
    <property type="nucleotide sequence ID" value="NZ_JACIBY010000001.1"/>
</dbReference>
<evidence type="ECO:0000256" key="1">
    <source>
        <dbReference type="ARBA" id="ARBA00006739"/>
    </source>
</evidence>
<feature type="transmembrane region" description="Helical" evidence="4">
    <location>
        <begin position="303"/>
        <end position="320"/>
    </location>
</feature>
<feature type="transmembrane region" description="Helical" evidence="4">
    <location>
        <begin position="246"/>
        <end position="265"/>
    </location>
</feature>
<dbReference type="PANTHER" id="PTHR43630:SF1">
    <property type="entry name" value="POLY-BETA-1,6-N-ACETYL-D-GLUCOSAMINE SYNTHASE"/>
    <property type="match status" value="1"/>
</dbReference>
<dbReference type="AlphaFoldDB" id="A0A7W5ZGV7"/>
<comment type="similarity">
    <text evidence="1">Belongs to the glycosyltransferase 2 family.</text>
</comment>
<evidence type="ECO:0000256" key="3">
    <source>
        <dbReference type="ARBA" id="ARBA00022679"/>
    </source>
</evidence>
<comment type="caution">
    <text evidence="6">The sequence shown here is derived from an EMBL/GenBank/DDBJ whole genome shotgun (WGS) entry which is preliminary data.</text>
</comment>
<keyword evidence="4" id="KW-1133">Transmembrane helix</keyword>
<dbReference type="InterPro" id="IPR029044">
    <property type="entry name" value="Nucleotide-diphossugar_trans"/>
</dbReference>
<proteinExistence type="inferred from homology"/>
<dbReference type="Proteomes" id="UP000541352">
    <property type="component" value="Unassembled WGS sequence"/>
</dbReference>
<feature type="domain" description="Glycosyltransferase 2-like" evidence="5">
    <location>
        <begin position="5"/>
        <end position="172"/>
    </location>
</feature>
<gene>
    <name evidence="6" type="ORF">FHS57_000913</name>
</gene>
<keyword evidence="4" id="KW-0812">Transmembrane</keyword>
<keyword evidence="2" id="KW-0328">Glycosyltransferase</keyword>
<keyword evidence="3 6" id="KW-0808">Transferase</keyword>
<evidence type="ECO:0000313" key="6">
    <source>
        <dbReference type="EMBL" id="MBB3836931.1"/>
    </source>
</evidence>
<feature type="transmembrane region" description="Helical" evidence="4">
    <location>
        <begin position="144"/>
        <end position="163"/>
    </location>
</feature>
<name>A0A7W5ZGV7_9BACT</name>
<keyword evidence="7" id="KW-1185">Reference proteome</keyword>
<dbReference type="Pfam" id="PF00535">
    <property type="entry name" value="Glycos_transf_2"/>
    <property type="match status" value="1"/>
</dbReference>
<evidence type="ECO:0000259" key="5">
    <source>
        <dbReference type="Pfam" id="PF00535"/>
    </source>
</evidence>
<feature type="transmembrane region" description="Helical" evidence="4">
    <location>
        <begin position="270"/>
        <end position="291"/>
    </location>
</feature>
<dbReference type="PANTHER" id="PTHR43630">
    <property type="entry name" value="POLY-BETA-1,6-N-ACETYL-D-GLUCOSAMINE SYNTHASE"/>
    <property type="match status" value="1"/>
</dbReference>